<dbReference type="SFLD" id="SFLDG00358">
    <property type="entry name" value="Main_(cytGST)"/>
    <property type="match status" value="1"/>
</dbReference>
<evidence type="ECO:0000259" key="2">
    <source>
        <dbReference type="PROSITE" id="PS50405"/>
    </source>
</evidence>
<protein>
    <submittedName>
        <fullName evidence="3">Glutathione S-transferase family protein</fullName>
    </submittedName>
</protein>
<dbReference type="Gene3D" id="1.20.1050.10">
    <property type="match status" value="1"/>
</dbReference>
<comment type="caution">
    <text evidence="3">The sequence shown here is derived from an EMBL/GenBank/DDBJ whole genome shotgun (WGS) entry which is preliminary data.</text>
</comment>
<dbReference type="InterPro" id="IPR004045">
    <property type="entry name" value="Glutathione_S-Trfase_N"/>
</dbReference>
<dbReference type="Pfam" id="PF00043">
    <property type="entry name" value="GST_C"/>
    <property type="match status" value="1"/>
</dbReference>
<dbReference type="InterPro" id="IPR004046">
    <property type="entry name" value="GST_C"/>
</dbReference>
<keyword evidence="4" id="KW-1185">Reference proteome</keyword>
<reference evidence="3" key="1">
    <citation type="submission" date="2021-03" db="EMBL/GenBank/DDBJ databases">
        <authorList>
            <person name="Wang G."/>
        </authorList>
    </citation>
    <scope>NUCLEOTIDE SEQUENCE</scope>
    <source>
        <strain evidence="3">KCTC 12899</strain>
    </source>
</reference>
<dbReference type="InterPro" id="IPR036249">
    <property type="entry name" value="Thioredoxin-like_sf"/>
</dbReference>
<dbReference type="Proteomes" id="UP000664417">
    <property type="component" value="Unassembled WGS sequence"/>
</dbReference>
<dbReference type="SUPFAM" id="SSF47616">
    <property type="entry name" value="GST C-terminal domain-like"/>
    <property type="match status" value="1"/>
</dbReference>
<dbReference type="InterPro" id="IPR036282">
    <property type="entry name" value="Glutathione-S-Trfase_C_sf"/>
</dbReference>
<evidence type="ECO:0000259" key="1">
    <source>
        <dbReference type="PROSITE" id="PS50404"/>
    </source>
</evidence>
<feature type="domain" description="GST N-terminal" evidence="1">
    <location>
        <begin position="1"/>
        <end position="80"/>
    </location>
</feature>
<dbReference type="InterPro" id="IPR010987">
    <property type="entry name" value="Glutathione-S-Trfase_C-like"/>
</dbReference>
<dbReference type="Gene3D" id="3.40.30.10">
    <property type="entry name" value="Glutaredoxin"/>
    <property type="match status" value="1"/>
</dbReference>
<dbReference type="PANTHER" id="PTHR44051">
    <property type="entry name" value="GLUTATHIONE S-TRANSFERASE-RELATED"/>
    <property type="match status" value="1"/>
</dbReference>
<proteinExistence type="predicted"/>
<dbReference type="InterPro" id="IPR040079">
    <property type="entry name" value="Glutathione_S-Trfase"/>
</dbReference>
<gene>
    <name evidence="3" type="ORF">J3U88_07960</name>
</gene>
<dbReference type="EMBL" id="JAFREP010000005">
    <property type="protein sequence ID" value="MBO1318386.1"/>
    <property type="molecule type" value="Genomic_DNA"/>
</dbReference>
<dbReference type="PANTHER" id="PTHR44051:SF2">
    <property type="entry name" value="HYPOTHETICAL GLUTATHIONE S-TRANSFERASE LIKE PROTEIN"/>
    <property type="match status" value="1"/>
</dbReference>
<dbReference type="RefSeq" id="WP_207858128.1">
    <property type="nucleotide sequence ID" value="NZ_JAFREP010000005.1"/>
</dbReference>
<dbReference type="CDD" id="cd03206">
    <property type="entry name" value="GST_C_7"/>
    <property type="match status" value="1"/>
</dbReference>
<organism evidence="3 4">
    <name type="scientific">Acanthopleuribacter pedis</name>
    <dbReference type="NCBI Taxonomy" id="442870"/>
    <lineage>
        <taxon>Bacteria</taxon>
        <taxon>Pseudomonadati</taxon>
        <taxon>Acidobacteriota</taxon>
        <taxon>Holophagae</taxon>
        <taxon>Acanthopleuribacterales</taxon>
        <taxon>Acanthopleuribacteraceae</taxon>
        <taxon>Acanthopleuribacter</taxon>
    </lineage>
</organism>
<dbReference type="SFLD" id="SFLDG01150">
    <property type="entry name" value="Main.1:_Beta-like"/>
    <property type="match status" value="1"/>
</dbReference>
<dbReference type="CDD" id="cd03056">
    <property type="entry name" value="GST_N_4"/>
    <property type="match status" value="1"/>
</dbReference>
<evidence type="ECO:0000313" key="4">
    <source>
        <dbReference type="Proteomes" id="UP000664417"/>
    </source>
</evidence>
<sequence>MKLYDLELSGNCYKVRLFLNLLQQPFEKVTVNVLKGEHKSPEYLSINPKGQIPTLADGECIISDSQAILVYLAEKFEAESWYPKDAQTRAEIQFWLSTAANEAGRGPADARLVKLFGAGLDYNQARQKTDALLNLLEQHLQGHDWLVGDAITIADIAVFPYVGLAGDAEISLEPYPAVRAWLNRITTQPNFIGMPGLHPAEQTV</sequence>
<dbReference type="PROSITE" id="PS50405">
    <property type="entry name" value="GST_CTER"/>
    <property type="match status" value="1"/>
</dbReference>
<accession>A0A8J7QCD3</accession>
<dbReference type="Pfam" id="PF13417">
    <property type="entry name" value="GST_N_3"/>
    <property type="match status" value="1"/>
</dbReference>
<dbReference type="SFLD" id="SFLDS00019">
    <property type="entry name" value="Glutathione_Transferase_(cytos"/>
    <property type="match status" value="1"/>
</dbReference>
<dbReference type="PROSITE" id="PS50404">
    <property type="entry name" value="GST_NTER"/>
    <property type="match status" value="1"/>
</dbReference>
<evidence type="ECO:0000313" key="3">
    <source>
        <dbReference type="EMBL" id="MBO1318386.1"/>
    </source>
</evidence>
<dbReference type="SFLD" id="SFLDG01151">
    <property type="entry name" value="Main.2:_Nu-like"/>
    <property type="match status" value="1"/>
</dbReference>
<dbReference type="SUPFAM" id="SSF52833">
    <property type="entry name" value="Thioredoxin-like"/>
    <property type="match status" value="1"/>
</dbReference>
<name>A0A8J7QCD3_9BACT</name>
<dbReference type="AlphaFoldDB" id="A0A8J7QCD3"/>
<feature type="domain" description="GST C-terminal" evidence="2">
    <location>
        <begin position="85"/>
        <end position="204"/>
    </location>
</feature>